<dbReference type="PANTHER" id="PTHR43441:SF10">
    <property type="entry name" value="ACETYLTRANSFERASE"/>
    <property type="match status" value="1"/>
</dbReference>
<dbReference type="PANTHER" id="PTHR43441">
    <property type="entry name" value="RIBOSOMAL-PROTEIN-SERINE ACETYLTRANSFERASE"/>
    <property type="match status" value="1"/>
</dbReference>
<reference evidence="3" key="1">
    <citation type="submission" date="2014-09" db="EMBL/GenBank/DDBJ databases">
        <title>Whole genome shotgun sequence of Streptomyces sp. NBRC 110027.</title>
        <authorList>
            <person name="Komaki H."/>
            <person name="Ichikawa N."/>
            <person name="Katano-Makiyama Y."/>
            <person name="Hosoyama A."/>
            <person name="Hashimoto M."/>
            <person name="Uohara A."/>
            <person name="Kitahashi Y."/>
            <person name="Ohji S."/>
            <person name="Kimura A."/>
            <person name="Yamazoe A."/>
            <person name="Igarashi Y."/>
            <person name="Fujita N."/>
        </authorList>
    </citation>
    <scope>NUCLEOTIDE SEQUENCE [LARGE SCALE GENOMIC DNA]</scope>
    <source>
        <strain evidence="3">NBRC 110027</strain>
    </source>
</reference>
<evidence type="ECO:0000259" key="1">
    <source>
        <dbReference type="PROSITE" id="PS51186"/>
    </source>
</evidence>
<dbReference type="Pfam" id="PF15567">
    <property type="entry name" value="Imm35"/>
    <property type="match status" value="1"/>
</dbReference>
<proteinExistence type="predicted"/>
<dbReference type="InterPro" id="IPR000182">
    <property type="entry name" value="GNAT_dom"/>
</dbReference>
<dbReference type="PROSITE" id="PS51186">
    <property type="entry name" value="GNAT"/>
    <property type="match status" value="1"/>
</dbReference>
<dbReference type="Pfam" id="PF13302">
    <property type="entry name" value="Acetyltransf_3"/>
    <property type="match status" value="1"/>
</dbReference>
<dbReference type="GO" id="GO:0005737">
    <property type="term" value="C:cytoplasm"/>
    <property type="evidence" value="ECO:0007669"/>
    <property type="project" value="TreeGrafter"/>
</dbReference>
<gene>
    <name evidence="2" type="ORF">TPA0598_01_01380</name>
</gene>
<keyword evidence="3" id="KW-1185">Reference proteome</keyword>
<dbReference type="AlphaFoldDB" id="A0A0P4QZR8"/>
<dbReference type="InterPro" id="IPR016181">
    <property type="entry name" value="Acyl_CoA_acyltransferase"/>
</dbReference>
<reference evidence="2 3" key="2">
    <citation type="journal article" date="2015" name="Stand. Genomic Sci.">
        <title>Draft genome sequence of marine-derived Streptomyces sp. TP-A0598, a producer of anti-MRSA antibiotic lydicamycins.</title>
        <authorList>
            <person name="Komaki H."/>
            <person name="Ichikawa N."/>
            <person name="Hosoyama A."/>
            <person name="Fujita N."/>
            <person name="Igarashi Y."/>
        </authorList>
    </citation>
    <scope>NUCLEOTIDE SEQUENCE [LARGE SCALE GENOMIC DNA]</scope>
    <source>
        <strain evidence="2 3">NBRC 110027</strain>
    </source>
</reference>
<dbReference type="Gene3D" id="3.40.630.30">
    <property type="match status" value="1"/>
</dbReference>
<organism evidence="2 3">
    <name type="scientific">Streptomyces lydicamycinicus</name>
    <dbReference type="NCBI Taxonomy" id="1546107"/>
    <lineage>
        <taxon>Bacteria</taxon>
        <taxon>Bacillati</taxon>
        <taxon>Actinomycetota</taxon>
        <taxon>Actinomycetes</taxon>
        <taxon>Kitasatosporales</taxon>
        <taxon>Streptomycetaceae</taxon>
        <taxon>Streptomyces</taxon>
    </lineage>
</organism>
<evidence type="ECO:0000313" key="3">
    <source>
        <dbReference type="Proteomes" id="UP000048965"/>
    </source>
</evidence>
<dbReference type="GO" id="GO:1990189">
    <property type="term" value="F:protein N-terminal-serine acetyltransferase activity"/>
    <property type="evidence" value="ECO:0007669"/>
    <property type="project" value="TreeGrafter"/>
</dbReference>
<feature type="domain" description="N-acetyltransferase" evidence="1">
    <location>
        <begin position="162"/>
        <end position="321"/>
    </location>
</feature>
<dbReference type="InterPro" id="IPR051908">
    <property type="entry name" value="Ribosomal_N-acetyltransferase"/>
</dbReference>
<evidence type="ECO:0000313" key="2">
    <source>
        <dbReference type="EMBL" id="GAO05769.1"/>
    </source>
</evidence>
<dbReference type="Proteomes" id="UP000048965">
    <property type="component" value="Unassembled WGS sequence"/>
</dbReference>
<dbReference type="InterPro" id="IPR029082">
    <property type="entry name" value="Imm35"/>
</dbReference>
<comment type="caution">
    <text evidence="2">The sequence shown here is derived from an EMBL/GenBank/DDBJ whole genome shotgun (WGS) entry which is preliminary data.</text>
</comment>
<name>A0A0P4QZR8_9ACTN</name>
<dbReference type="SUPFAM" id="SSF55729">
    <property type="entry name" value="Acyl-CoA N-acyltransferases (Nat)"/>
    <property type="match status" value="1"/>
</dbReference>
<sequence>MMERDAAVRLVEEELERDYQRELSAGLDPMRMAVAHVREHELAWIVSWTSEEYLRTGNSRFMLAGNGPYLVDRVDGGLHRIGVVSAVSGAWEVDYRVRIRGQAVRTAVDELHEEVRAVAAARAPLRDREMMPPMPLAITPALPAGDLSATPQPSLPSPGGELLLRPWETADAPVLQAAYQDQAIRRWHMHHVTSPAEAREWIAASHRSWQQERDAQWAITRASDGEILGRAGLRRMDLDHGEAECAYWVLPPARGTGIAPRALATLAAWALDEAGFHRLELAHSTANEPSCRVATKSGFTLEGTRRSAHLQQDGWHDMHLHARVQGDV</sequence>
<keyword evidence="2" id="KW-0808">Transferase</keyword>
<dbReference type="GO" id="GO:0008999">
    <property type="term" value="F:protein-N-terminal-alanine acetyltransferase activity"/>
    <property type="evidence" value="ECO:0007669"/>
    <property type="project" value="TreeGrafter"/>
</dbReference>
<accession>A0A0P4QZR8</accession>
<dbReference type="EMBL" id="BBNO01000001">
    <property type="protein sequence ID" value="GAO05769.1"/>
    <property type="molecule type" value="Genomic_DNA"/>
</dbReference>
<protein>
    <submittedName>
        <fullName evidence="2">Acetyltransferase</fullName>
    </submittedName>
</protein>